<dbReference type="KEGG" id="edi:EDI_239790"/>
<dbReference type="VEuPathDB" id="AmoebaDB:EDI_239790"/>
<evidence type="ECO:0000313" key="2">
    <source>
        <dbReference type="Proteomes" id="UP000008076"/>
    </source>
</evidence>
<dbReference type="RefSeq" id="XP_001737343.1">
    <property type="nucleotide sequence ID" value="XM_001737291.1"/>
</dbReference>
<dbReference type="GeneID" id="5882372"/>
<dbReference type="AlphaFoldDB" id="B0EGG7"/>
<proteinExistence type="predicted"/>
<name>B0EGG7_ENTDS</name>
<protein>
    <submittedName>
        <fullName evidence="1">Uncharacterized protein</fullName>
    </submittedName>
</protein>
<gene>
    <name evidence="1" type="ORF">EDI_239790</name>
</gene>
<dbReference type="EMBL" id="DS549204">
    <property type="protein sequence ID" value="EDR26383.1"/>
    <property type="molecule type" value="Genomic_DNA"/>
</dbReference>
<sequence length="59" mass="7221">MITSMYFNDIKDFINLEIGIKRFQGNIERFHFNPIQFKSLFKNPQKKEIREKNITRSQK</sequence>
<dbReference type="Proteomes" id="UP000008076">
    <property type="component" value="Unassembled WGS sequence"/>
</dbReference>
<evidence type="ECO:0000313" key="1">
    <source>
        <dbReference type="EMBL" id="EDR26383.1"/>
    </source>
</evidence>
<accession>B0EGG7</accession>
<organism evidence="2">
    <name type="scientific">Entamoeba dispar (strain ATCC PRA-260 / SAW760)</name>
    <dbReference type="NCBI Taxonomy" id="370354"/>
    <lineage>
        <taxon>Eukaryota</taxon>
        <taxon>Amoebozoa</taxon>
        <taxon>Evosea</taxon>
        <taxon>Archamoebae</taxon>
        <taxon>Mastigamoebida</taxon>
        <taxon>Entamoebidae</taxon>
        <taxon>Entamoeba</taxon>
    </lineage>
</organism>
<keyword evidence="2" id="KW-1185">Reference proteome</keyword>
<reference evidence="2" key="1">
    <citation type="submission" date="2007-12" db="EMBL/GenBank/DDBJ databases">
        <title>Annotation of Entamoeba dispar SAW760.</title>
        <authorList>
            <person name="Lorenzi H."/>
            <person name="Inman J."/>
            <person name="Schobel S."/>
            <person name="Amedeo P."/>
            <person name="Caler E."/>
        </authorList>
    </citation>
    <scope>NUCLEOTIDE SEQUENCE [LARGE SCALE GENOMIC DNA]</scope>
    <source>
        <strain evidence="2">ATCC PRA-260 / SAW760</strain>
    </source>
</reference>